<evidence type="ECO:0000256" key="8">
    <source>
        <dbReference type="ARBA" id="ARBA00022777"/>
    </source>
</evidence>
<protein>
    <recommendedName>
        <fullName evidence="3">histidine kinase</fullName>
        <ecNumber evidence="3">2.7.13.3</ecNumber>
    </recommendedName>
</protein>
<dbReference type="Pfam" id="PF00512">
    <property type="entry name" value="HisKA"/>
    <property type="match status" value="1"/>
</dbReference>
<dbReference type="Gene3D" id="1.20.120.620">
    <property type="entry name" value="Backbone structure of the membrane domain of e. Coli histidine kinase receptor kdpd"/>
    <property type="match status" value="1"/>
</dbReference>
<keyword evidence="11" id="KW-0902">Two-component regulatory system</keyword>
<dbReference type="CDD" id="cd01987">
    <property type="entry name" value="USP_KdpD-like"/>
    <property type="match status" value="1"/>
</dbReference>
<dbReference type="EC" id="2.7.13.3" evidence="3"/>
<evidence type="ECO:0000256" key="7">
    <source>
        <dbReference type="ARBA" id="ARBA00022741"/>
    </source>
</evidence>
<evidence type="ECO:0000259" key="14">
    <source>
        <dbReference type="PROSITE" id="PS50109"/>
    </source>
</evidence>
<dbReference type="PANTHER" id="PTHR45569:SF1">
    <property type="entry name" value="SENSOR PROTEIN KDPD"/>
    <property type="match status" value="1"/>
</dbReference>
<dbReference type="EMBL" id="DVOD01000018">
    <property type="protein sequence ID" value="HIU92004.1"/>
    <property type="molecule type" value="Genomic_DNA"/>
</dbReference>
<reference evidence="15" key="1">
    <citation type="submission" date="2020-10" db="EMBL/GenBank/DDBJ databases">
        <authorList>
            <person name="Gilroy R."/>
        </authorList>
    </citation>
    <scope>NUCLEOTIDE SEQUENCE</scope>
    <source>
        <strain evidence="15">CHK154-7741</strain>
    </source>
</reference>
<dbReference type="SMART" id="SM00387">
    <property type="entry name" value="HATPase_c"/>
    <property type="match status" value="1"/>
</dbReference>
<evidence type="ECO:0000313" key="16">
    <source>
        <dbReference type="Proteomes" id="UP000886748"/>
    </source>
</evidence>
<feature type="transmembrane region" description="Helical" evidence="13">
    <location>
        <begin position="205"/>
        <end position="222"/>
    </location>
</feature>
<dbReference type="SMART" id="SM00388">
    <property type="entry name" value="HisKA"/>
    <property type="match status" value="1"/>
</dbReference>
<feature type="transmembrane region" description="Helical" evidence="13">
    <location>
        <begin position="234"/>
        <end position="254"/>
    </location>
</feature>
<dbReference type="SUPFAM" id="SSF52402">
    <property type="entry name" value="Adenine nucleotide alpha hydrolases-like"/>
    <property type="match status" value="1"/>
</dbReference>
<accession>A0A9D1SR13</accession>
<dbReference type="GO" id="GO:0005886">
    <property type="term" value="C:plasma membrane"/>
    <property type="evidence" value="ECO:0007669"/>
    <property type="project" value="TreeGrafter"/>
</dbReference>
<comment type="catalytic activity">
    <reaction evidence="1">
        <text>ATP + protein L-histidine = ADP + protein N-phospho-L-histidine.</text>
        <dbReference type="EC" id="2.7.13.3"/>
    </reaction>
</comment>
<dbReference type="SUPFAM" id="SSF55874">
    <property type="entry name" value="ATPase domain of HSP90 chaperone/DNA topoisomerase II/histidine kinase"/>
    <property type="match status" value="1"/>
</dbReference>
<dbReference type="Pfam" id="PF02518">
    <property type="entry name" value="HATPase_c"/>
    <property type="match status" value="1"/>
</dbReference>
<keyword evidence="8 15" id="KW-0418">Kinase</keyword>
<proteinExistence type="predicted"/>
<dbReference type="Pfam" id="PF13493">
    <property type="entry name" value="DUF4118"/>
    <property type="match status" value="1"/>
</dbReference>
<dbReference type="InterPro" id="IPR003661">
    <property type="entry name" value="HisK_dim/P_dom"/>
</dbReference>
<evidence type="ECO:0000256" key="9">
    <source>
        <dbReference type="ARBA" id="ARBA00022840"/>
    </source>
</evidence>
<evidence type="ECO:0000256" key="13">
    <source>
        <dbReference type="SAM" id="Phobius"/>
    </source>
</evidence>
<evidence type="ECO:0000256" key="5">
    <source>
        <dbReference type="ARBA" id="ARBA00022679"/>
    </source>
</evidence>
<feature type="domain" description="Histidine kinase" evidence="14">
    <location>
        <begin position="392"/>
        <end position="610"/>
    </location>
</feature>
<dbReference type="InterPro" id="IPR025201">
    <property type="entry name" value="KdpD_TM"/>
</dbReference>
<dbReference type="Proteomes" id="UP000886748">
    <property type="component" value="Unassembled WGS sequence"/>
</dbReference>
<name>A0A9D1SR13_9CLOT</name>
<organism evidence="15 16">
    <name type="scientific">Candidatus Limenecus avicola</name>
    <dbReference type="NCBI Taxonomy" id="2840847"/>
    <lineage>
        <taxon>Bacteria</taxon>
        <taxon>Bacillati</taxon>
        <taxon>Bacillota</taxon>
        <taxon>Clostridia</taxon>
        <taxon>Eubacteriales</taxon>
        <taxon>Clostridiaceae</taxon>
        <taxon>Clostridiaceae incertae sedis</taxon>
        <taxon>Candidatus Limenecus</taxon>
    </lineage>
</organism>
<keyword evidence="12 13" id="KW-0472">Membrane</keyword>
<dbReference type="InterPro" id="IPR036097">
    <property type="entry name" value="HisK_dim/P_sf"/>
</dbReference>
<dbReference type="FunFam" id="3.30.565.10:FF:000006">
    <property type="entry name" value="Sensor histidine kinase WalK"/>
    <property type="match status" value="1"/>
</dbReference>
<evidence type="ECO:0000256" key="3">
    <source>
        <dbReference type="ARBA" id="ARBA00012438"/>
    </source>
</evidence>
<comment type="caution">
    <text evidence="15">The sequence shown here is derived from an EMBL/GenBank/DDBJ whole genome shotgun (WGS) entry which is preliminary data.</text>
</comment>
<dbReference type="CDD" id="cd00082">
    <property type="entry name" value="HisKA"/>
    <property type="match status" value="1"/>
</dbReference>
<dbReference type="GO" id="GO:0005524">
    <property type="term" value="F:ATP binding"/>
    <property type="evidence" value="ECO:0007669"/>
    <property type="project" value="UniProtKB-KW"/>
</dbReference>
<keyword evidence="9" id="KW-0067">ATP-binding</keyword>
<keyword evidence="6 13" id="KW-0812">Transmembrane</keyword>
<evidence type="ECO:0000313" key="15">
    <source>
        <dbReference type="EMBL" id="HIU92004.1"/>
    </source>
</evidence>
<dbReference type="InterPro" id="IPR003594">
    <property type="entry name" value="HATPase_dom"/>
</dbReference>
<evidence type="ECO:0000256" key="6">
    <source>
        <dbReference type="ARBA" id="ARBA00022692"/>
    </source>
</evidence>
<evidence type="ECO:0000256" key="4">
    <source>
        <dbReference type="ARBA" id="ARBA00022553"/>
    </source>
</evidence>
<dbReference type="InterPro" id="IPR036890">
    <property type="entry name" value="HATPase_C_sf"/>
</dbReference>
<dbReference type="GO" id="GO:0000155">
    <property type="term" value="F:phosphorelay sensor kinase activity"/>
    <property type="evidence" value="ECO:0007669"/>
    <property type="project" value="InterPro"/>
</dbReference>
<dbReference type="PANTHER" id="PTHR45569">
    <property type="entry name" value="SENSOR PROTEIN KDPD"/>
    <property type="match status" value="1"/>
</dbReference>
<dbReference type="AlphaFoldDB" id="A0A9D1SR13"/>
<keyword evidence="5" id="KW-0808">Transferase</keyword>
<dbReference type="Gene3D" id="3.30.565.10">
    <property type="entry name" value="Histidine kinase-like ATPase, C-terminal domain"/>
    <property type="match status" value="1"/>
</dbReference>
<evidence type="ECO:0000256" key="11">
    <source>
        <dbReference type="ARBA" id="ARBA00023012"/>
    </source>
</evidence>
<keyword evidence="10 13" id="KW-1133">Transmembrane helix</keyword>
<keyword evidence="4" id="KW-0597">Phosphoprotein</keyword>
<feature type="transmembrane region" description="Helical" evidence="13">
    <location>
        <begin position="183"/>
        <end position="200"/>
    </location>
</feature>
<dbReference type="Gene3D" id="3.40.50.620">
    <property type="entry name" value="HUPs"/>
    <property type="match status" value="1"/>
</dbReference>
<dbReference type="InterPro" id="IPR052023">
    <property type="entry name" value="Histidine_kinase_KdpD"/>
</dbReference>
<reference evidence="15" key="2">
    <citation type="journal article" date="2021" name="PeerJ">
        <title>Extensive microbial diversity within the chicken gut microbiome revealed by metagenomics and culture.</title>
        <authorList>
            <person name="Gilroy R."/>
            <person name="Ravi A."/>
            <person name="Getino M."/>
            <person name="Pursley I."/>
            <person name="Horton D.L."/>
            <person name="Alikhan N.F."/>
            <person name="Baker D."/>
            <person name="Gharbi K."/>
            <person name="Hall N."/>
            <person name="Watson M."/>
            <person name="Adriaenssens E.M."/>
            <person name="Foster-Nyarko E."/>
            <person name="Jarju S."/>
            <person name="Secka A."/>
            <person name="Antonio M."/>
            <person name="Oren A."/>
            <person name="Chaudhuri R.R."/>
            <person name="La Ragione R."/>
            <person name="Hildebrand F."/>
            <person name="Pallen M.J."/>
        </authorList>
    </citation>
    <scope>NUCLEOTIDE SEQUENCE</scope>
    <source>
        <strain evidence="15">CHK154-7741</strain>
    </source>
</reference>
<dbReference type="PROSITE" id="PS50109">
    <property type="entry name" value="HIS_KIN"/>
    <property type="match status" value="1"/>
</dbReference>
<feature type="transmembrane region" description="Helical" evidence="13">
    <location>
        <begin position="156"/>
        <end position="177"/>
    </location>
</feature>
<evidence type="ECO:0000256" key="2">
    <source>
        <dbReference type="ARBA" id="ARBA00004141"/>
    </source>
</evidence>
<dbReference type="InterPro" id="IPR005467">
    <property type="entry name" value="His_kinase_dom"/>
</dbReference>
<dbReference type="InterPro" id="IPR038318">
    <property type="entry name" value="KdpD_sf"/>
</dbReference>
<dbReference type="PRINTS" id="PR00344">
    <property type="entry name" value="BCTRLSENSOR"/>
</dbReference>
<dbReference type="CDD" id="cd00075">
    <property type="entry name" value="HATPase"/>
    <property type="match status" value="1"/>
</dbReference>
<gene>
    <name evidence="15" type="ORF">IAD26_02595</name>
</gene>
<dbReference type="Gene3D" id="1.10.287.130">
    <property type="match status" value="1"/>
</dbReference>
<keyword evidence="7" id="KW-0547">Nucleotide-binding</keyword>
<sequence length="612" mass="68980">MPEEKIKEHILVCLSSSPSNPKVIKTAAKMANVFDADFTALYIEMTGTKKLSSENKKRLESNTALARAQGAKVVTLNGDDIAYQVAQYAKTGKVTKIVIGRSGYRANSFFAPPNFVDKLIQQTPEIEIYVIPDKVQAVYLGQKHNKKIFKLPEFSLIDTFKTIVVFLLTTSVCLYFQKLNINESNMIMIYLLGVLITAYITESKLYSIISSVLAVLSFNYFFTRPYMTVVSMDSGYTFTFFIMFFVALFVSSITKKIKEQAKQSYLKAYSTQIMLDMSQKLQQAKNVEEIDEITIEQIKKLLDCDVLLFEPNKEPVSTVYECFPIRNTDTVFLNAAIPAKRYKSATEFEKNLFSAMLRESALAYEKETITQTKNELLLKHKQEELRSTLLRSISHDLRTPLTGISGNADILLNNADVISGEKKHQIYSDIYDDSIWLLNLVENLLSVTRFDKNEINIKKESEFISDVIQEAVSHIGRRKDNYNIKIEITDESLSAKVDARLISQVVFNLVDNAMKYSPVNTTITIGAYAEGKDIKVFVSDQGNGISDEDKKSIFDMFYTVNNAVSSDSRRGLGLGLALCKAVVEAHGGTICVTDNKPEGTIFEFSLEGDFYE</sequence>
<dbReference type="InterPro" id="IPR004358">
    <property type="entry name" value="Sig_transdc_His_kin-like_C"/>
</dbReference>
<dbReference type="InterPro" id="IPR014729">
    <property type="entry name" value="Rossmann-like_a/b/a_fold"/>
</dbReference>
<evidence type="ECO:0000256" key="12">
    <source>
        <dbReference type="ARBA" id="ARBA00023136"/>
    </source>
</evidence>
<dbReference type="SUPFAM" id="SSF47384">
    <property type="entry name" value="Homodimeric domain of signal transducing histidine kinase"/>
    <property type="match status" value="1"/>
</dbReference>
<comment type="subcellular location">
    <subcellularLocation>
        <location evidence="2">Membrane</location>
        <topology evidence="2">Multi-pass membrane protein</topology>
    </subcellularLocation>
</comment>
<evidence type="ECO:0000256" key="1">
    <source>
        <dbReference type="ARBA" id="ARBA00000085"/>
    </source>
</evidence>
<evidence type="ECO:0000256" key="10">
    <source>
        <dbReference type="ARBA" id="ARBA00022989"/>
    </source>
</evidence>